<feature type="compositionally biased region" description="Low complexity" evidence="1">
    <location>
        <begin position="1"/>
        <end position="16"/>
    </location>
</feature>
<comment type="caution">
    <text evidence="3">The sequence shown here is derived from an EMBL/GenBank/DDBJ whole genome shotgun (WGS) entry which is preliminary data.</text>
</comment>
<sequence length="436" mass="46005">MSGAPSASSAPTAAESGDARDERSWRDRLNRLRRPLATVCVTVTLVQICGVLPAQIHWADGLGPGTAPLHTVDALRLPTVSPTWLYGGRAGIDAVAYEAFWLALFLLFLGVAASSVARRMGGGRGAPLHLPTALFLLSPLAGLAALSVTRAFRLASAADGGETLALTLRDAHVATPHLLLLGAVAALSALLARTTGRRRRRRPSAAPSWSARRVALFTLATLRGGRHTVRARIGRSLLAGAAYCALITVLSSRAATGASYAAAKLWCADGQHGYPPWTDCAHQLGDAALQPMTLHISPLFNYDLSALGSNLLTFFAYQVAFLYSACVHYAMDATLGPRTRKPTATALFVRHWAGYSAAAVAYAIVIAAFDHPGGMTPRTFGARVDASTAHLIDSEAVHHLLLAAPFAAGTLTGLVLLYRHAPRRHPSSVSATRLPD</sequence>
<keyword evidence="2" id="KW-0472">Membrane</keyword>
<name>A0ABT3TTA6_9ACTN</name>
<feature type="transmembrane region" description="Helical" evidence="2">
    <location>
        <begin position="236"/>
        <end position="255"/>
    </location>
</feature>
<proteinExistence type="predicted"/>
<dbReference type="EMBL" id="JAPHNL010000096">
    <property type="protein sequence ID" value="MCX3060278.1"/>
    <property type="molecule type" value="Genomic_DNA"/>
</dbReference>
<feature type="transmembrane region" description="Helical" evidence="2">
    <location>
        <begin position="36"/>
        <end position="56"/>
    </location>
</feature>
<evidence type="ECO:0000313" key="4">
    <source>
        <dbReference type="Proteomes" id="UP001163064"/>
    </source>
</evidence>
<dbReference type="RefSeq" id="WP_266598758.1">
    <property type="nucleotide sequence ID" value="NZ_JAPHNL010000096.1"/>
</dbReference>
<protein>
    <recommendedName>
        <fullName evidence="5">Integral membrane protein</fullName>
    </recommendedName>
</protein>
<accession>A0ABT3TTA6</accession>
<dbReference type="Proteomes" id="UP001163064">
    <property type="component" value="Unassembled WGS sequence"/>
</dbReference>
<keyword evidence="4" id="KW-1185">Reference proteome</keyword>
<evidence type="ECO:0000256" key="2">
    <source>
        <dbReference type="SAM" id="Phobius"/>
    </source>
</evidence>
<gene>
    <name evidence="3" type="ORF">OFY01_11030</name>
</gene>
<feature type="transmembrane region" description="Helical" evidence="2">
    <location>
        <begin position="94"/>
        <end position="116"/>
    </location>
</feature>
<keyword evidence="2" id="KW-1133">Transmembrane helix</keyword>
<feature type="transmembrane region" description="Helical" evidence="2">
    <location>
        <begin position="172"/>
        <end position="192"/>
    </location>
</feature>
<feature type="transmembrane region" description="Helical" evidence="2">
    <location>
        <begin position="311"/>
        <end position="331"/>
    </location>
</feature>
<evidence type="ECO:0000313" key="3">
    <source>
        <dbReference type="EMBL" id="MCX3060278.1"/>
    </source>
</evidence>
<organism evidence="3 4">
    <name type="scientific">Streptomyces beihaiensis</name>
    <dbReference type="NCBI Taxonomy" id="2984495"/>
    <lineage>
        <taxon>Bacteria</taxon>
        <taxon>Bacillati</taxon>
        <taxon>Actinomycetota</taxon>
        <taxon>Actinomycetes</taxon>
        <taxon>Kitasatosporales</taxon>
        <taxon>Streptomycetaceae</taxon>
        <taxon>Streptomyces</taxon>
    </lineage>
</organism>
<reference evidence="3" key="1">
    <citation type="submission" date="2022-10" db="EMBL/GenBank/DDBJ databases">
        <title>Streptomyces beihaiensis sp. nov., a chitin degrading actinobacterium, isolated from shrimp pond soil.</title>
        <authorList>
            <person name="Xie J."/>
            <person name="Shen N."/>
        </authorList>
    </citation>
    <scope>NUCLEOTIDE SEQUENCE</scope>
    <source>
        <strain evidence="3">GXMU-J5</strain>
    </source>
</reference>
<evidence type="ECO:0000256" key="1">
    <source>
        <dbReference type="SAM" id="MobiDB-lite"/>
    </source>
</evidence>
<feature type="transmembrane region" description="Helical" evidence="2">
    <location>
        <begin position="128"/>
        <end position="152"/>
    </location>
</feature>
<feature type="transmembrane region" description="Helical" evidence="2">
    <location>
        <begin position="396"/>
        <end position="418"/>
    </location>
</feature>
<evidence type="ECO:0008006" key="5">
    <source>
        <dbReference type="Google" id="ProtNLM"/>
    </source>
</evidence>
<feature type="region of interest" description="Disordered" evidence="1">
    <location>
        <begin position="1"/>
        <end position="24"/>
    </location>
</feature>
<keyword evidence="2" id="KW-0812">Transmembrane</keyword>
<feature type="transmembrane region" description="Helical" evidence="2">
    <location>
        <begin position="352"/>
        <end position="369"/>
    </location>
</feature>